<sequence>MLAGQPVLIVESEIIISLSMQVVLQAMGAGHVTVLTSPEEFRSHAKLAANPALAVIEVESRRRDQLDLVRALREAGIPVLGLTADNGLRNGMPDFPDTPFLVKPVPDESLVEAVLSLLRQQPAQNE</sequence>
<feature type="domain" description="Response regulatory" evidence="2">
    <location>
        <begin position="6"/>
        <end position="118"/>
    </location>
</feature>
<reference evidence="3 4" key="1">
    <citation type="submission" date="2016-03" db="EMBL/GenBank/DDBJ databases">
        <title>Genome sequencing of Devosia sp. S37.</title>
        <authorList>
            <person name="Mohd Nor M."/>
        </authorList>
    </citation>
    <scope>NUCLEOTIDE SEQUENCE [LARGE SCALE GENOMIC DNA]</scope>
    <source>
        <strain evidence="3 4">S37</strain>
    </source>
</reference>
<proteinExistence type="predicted"/>
<evidence type="ECO:0000313" key="3">
    <source>
        <dbReference type="EMBL" id="OAM77978.1"/>
    </source>
</evidence>
<dbReference type="STRING" id="1770058.A3840_07425"/>
<name>A0A178I1A8_9HYPH</name>
<dbReference type="PROSITE" id="PS50110">
    <property type="entry name" value="RESPONSE_REGULATORY"/>
    <property type="match status" value="1"/>
</dbReference>
<dbReference type="EMBL" id="LVVY01000074">
    <property type="protein sequence ID" value="OAM77978.1"/>
    <property type="molecule type" value="Genomic_DNA"/>
</dbReference>
<comment type="caution">
    <text evidence="3">The sequence shown here is derived from an EMBL/GenBank/DDBJ whole genome shotgun (WGS) entry which is preliminary data.</text>
</comment>
<dbReference type="Proteomes" id="UP000078389">
    <property type="component" value="Unassembled WGS sequence"/>
</dbReference>
<evidence type="ECO:0000313" key="4">
    <source>
        <dbReference type="Proteomes" id="UP000078389"/>
    </source>
</evidence>
<dbReference type="OrthoDB" id="582170at2"/>
<evidence type="ECO:0000259" key="2">
    <source>
        <dbReference type="PROSITE" id="PS50110"/>
    </source>
</evidence>
<comment type="caution">
    <text evidence="1">Lacks conserved residue(s) required for the propagation of feature annotation.</text>
</comment>
<dbReference type="RefSeq" id="WP_067454204.1">
    <property type="nucleotide sequence ID" value="NZ_LVVY01000074.1"/>
</dbReference>
<dbReference type="InterPro" id="IPR011006">
    <property type="entry name" value="CheY-like_superfamily"/>
</dbReference>
<dbReference type="Gene3D" id="3.40.50.2300">
    <property type="match status" value="1"/>
</dbReference>
<accession>A0A178I1A8</accession>
<dbReference type="InterPro" id="IPR001789">
    <property type="entry name" value="Sig_transdc_resp-reg_receiver"/>
</dbReference>
<gene>
    <name evidence="3" type="ORF">A3840_07425</name>
</gene>
<dbReference type="SUPFAM" id="SSF52172">
    <property type="entry name" value="CheY-like"/>
    <property type="match status" value="1"/>
</dbReference>
<keyword evidence="4" id="KW-1185">Reference proteome</keyword>
<evidence type="ECO:0000256" key="1">
    <source>
        <dbReference type="PROSITE-ProRule" id="PRU00169"/>
    </source>
</evidence>
<dbReference type="SMART" id="SM00448">
    <property type="entry name" value="REC"/>
    <property type="match status" value="1"/>
</dbReference>
<protein>
    <recommendedName>
        <fullName evidence="2">Response regulatory domain-containing protein</fullName>
    </recommendedName>
</protein>
<dbReference type="GO" id="GO:0000160">
    <property type="term" value="P:phosphorelay signal transduction system"/>
    <property type="evidence" value="ECO:0007669"/>
    <property type="project" value="InterPro"/>
</dbReference>
<dbReference type="AlphaFoldDB" id="A0A178I1A8"/>
<organism evidence="3 4">
    <name type="scientific">Devosia elaeis</name>
    <dbReference type="NCBI Taxonomy" id="1770058"/>
    <lineage>
        <taxon>Bacteria</taxon>
        <taxon>Pseudomonadati</taxon>
        <taxon>Pseudomonadota</taxon>
        <taxon>Alphaproteobacteria</taxon>
        <taxon>Hyphomicrobiales</taxon>
        <taxon>Devosiaceae</taxon>
        <taxon>Devosia</taxon>
    </lineage>
</organism>